<organism evidence="1 2">
    <name type="scientific">Desulforamulus profundi</name>
    <dbReference type="NCBI Taxonomy" id="1383067"/>
    <lineage>
        <taxon>Bacteria</taxon>
        <taxon>Bacillati</taxon>
        <taxon>Bacillota</taxon>
        <taxon>Clostridia</taxon>
        <taxon>Eubacteriales</taxon>
        <taxon>Peptococcaceae</taxon>
        <taxon>Desulforamulus</taxon>
    </lineage>
</organism>
<dbReference type="RefSeq" id="WP_099082612.1">
    <property type="nucleotide sequence ID" value="NZ_AWQQ01000041.1"/>
</dbReference>
<name>A0A2C6LK05_9FIRM</name>
<accession>A0A2C6LK05</accession>
<sequence length="318" mass="35494">MKKVVSVSLGSSKRNHTVRVELLGEEFEISRLGTDGDIHKAISVLKELDGSVDAIGLGGIDVYLYAGNTRYVLQDGLRLLETVKKTPVVDGSGLKNTLERQAVEYLVQQGLIKKDARVLMVSAMDRFGMAEALEKAGCRLTLGDLVFALGIPIPIRRLDKLQSIAAKLMPVVSRLPFQFIYPTGQQQDKHPRTGSNRFARYYLKAEVVAGDYHLIRKYLPEKLNGQLFLTNTTTREDVEELMERGAGMLITTTPEFQGRTFGTNVMEAVFLALLNKSWEEATVEDYTNLLKQLNWQPKIIKFHREALVLEPATAGKLG</sequence>
<dbReference type="OrthoDB" id="9780944at2"/>
<keyword evidence="2" id="KW-1185">Reference proteome</keyword>
<reference evidence="1 2" key="1">
    <citation type="submission" date="2013-09" db="EMBL/GenBank/DDBJ databases">
        <title>Biodegradation of hydrocarbons in the deep terrestrial subsurface : characterization of a microbial consortium composed of two Desulfotomaculum species originating from a deep geological formation.</title>
        <authorList>
            <person name="Aullo T."/>
            <person name="Berlendis S."/>
            <person name="Lascourreges J.-F."/>
            <person name="Dessort D."/>
            <person name="Saint-Laurent S."/>
            <person name="Schraauwers B."/>
            <person name="Mas J."/>
            <person name="Magot M."/>
            <person name="Ranchou-Peyruse A."/>
        </authorList>
    </citation>
    <scope>NUCLEOTIDE SEQUENCE [LARGE SCALE GENOMIC DNA]</scope>
    <source>
        <strain evidence="1 2">Bs107</strain>
    </source>
</reference>
<dbReference type="Proteomes" id="UP000222564">
    <property type="component" value="Unassembled WGS sequence"/>
</dbReference>
<comment type="caution">
    <text evidence="1">The sequence shown here is derived from an EMBL/GenBank/DDBJ whole genome shotgun (WGS) entry which is preliminary data.</text>
</comment>
<evidence type="ECO:0000313" key="1">
    <source>
        <dbReference type="EMBL" id="PHJ38900.1"/>
    </source>
</evidence>
<dbReference type="AlphaFoldDB" id="A0A2C6LK05"/>
<proteinExistence type="predicted"/>
<dbReference type="EMBL" id="AWQQ01000041">
    <property type="protein sequence ID" value="PHJ38900.1"/>
    <property type="molecule type" value="Genomic_DNA"/>
</dbReference>
<gene>
    <name evidence="1" type="ORF">P378_06810</name>
</gene>
<evidence type="ECO:0000313" key="2">
    <source>
        <dbReference type="Proteomes" id="UP000222564"/>
    </source>
</evidence>
<protein>
    <submittedName>
        <fullName evidence="1">Shikimate/quinate 5-dehydrogenase</fullName>
    </submittedName>
</protein>